<keyword evidence="3" id="KW-1185">Reference proteome</keyword>
<dbReference type="InterPro" id="IPR010982">
    <property type="entry name" value="Lambda_DNA-bd_dom_sf"/>
</dbReference>
<feature type="domain" description="HTH cro/C1-type" evidence="1">
    <location>
        <begin position="47"/>
        <end position="82"/>
    </location>
</feature>
<dbReference type="RefSeq" id="WP_340288183.1">
    <property type="nucleotide sequence ID" value="NZ_JBBEOI010000001.1"/>
</dbReference>
<protein>
    <submittedName>
        <fullName evidence="2">Helix-turn-helix domain-containing protein</fullName>
    </submittedName>
</protein>
<dbReference type="Proteomes" id="UP001595685">
    <property type="component" value="Unassembled WGS sequence"/>
</dbReference>
<comment type="caution">
    <text evidence="2">The sequence shown here is derived from an EMBL/GenBank/DDBJ whole genome shotgun (WGS) entry which is preliminary data.</text>
</comment>
<evidence type="ECO:0000259" key="1">
    <source>
        <dbReference type="PROSITE" id="PS50943"/>
    </source>
</evidence>
<organism evidence="2 3">
    <name type="scientific">Aquipuribacter hungaricus</name>
    <dbReference type="NCBI Taxonomy" id="545624"/>
    <lineage>
        <taxon>Bacteria</taxon>
        <taxon>Bacillati</taxon>
        <taxon>Actinomycetota</taxon>
        <taxon>Actinomycetes</taxon>
        <taxon>Micrococcales</taxon>
        <taxon>Intrasporangiaceae</taxon>
        <taxon>Aquipuribacter</taxon>
    </lineage>
</organism>
<accession>A0ABV7WGR8</accession>
<dbReference type="InterPro" id="IPR001387">
    <property type="entry name" value="Cro/C1-type_HTH"/>
</dbReference>
<evidence type="ECO:0000313" key="3">
    <source>
        <dbReference type="Proteomes" id="UP001595685"/>
    </source>
</evidence>
<dbReference type="Pfam" id="PF01381">
    <property type="entry name" value="HTH_3"/>
    <property type="match status" value="1"/>
</dbReference>
<reference evidence="3" key="1">
    <citation type="journal article" date="2019" name="Int. J. Syst. Evol. Microbiol.">
        <title>The Global Catalogue of Microorganisms (GCM) 10K type strain sequencing project: providing services to taxonomists for standard genome sequencing and annotation.</title>
        <authorList>
            <consortium name="The Broad Institute Genomics Platform"/>
            <consortium name="The Broad Institute Genome Sequencing Center for Infectious Disease"/>
            <person name="Wu L."/>
            <person name="Ma J."/>
        </authorList>
    </citation>
    <scope>NUCLEOTIDE SEQUENCE [LARGE SCALE GENOMIC DNA]</scope>
    <source>
        <strain evidence="3">NCAIM B.02333</strain>
    </source>
</reference>
<dbReference type="PROSITE" id="PS50943">
    <property type="entry name" value="HTH_CROC1"/>
    <property type="match status" value="1"/>
</dbReference>
<gene>
    <name evidence="2" type="ORF">ACFOLH_11180</name>
</gene>
<evidence type="ECO:0000313" key="2">
    <source>
        <dbReference type="EMBL" id="MFC3688905.1"/>
    </source>
</evidence>
<dbReference type="Gene3D" id="1.10.260.40">
    <property type="entry name" value="lambda repressor-like DNA-binding domains"/>
    <property type="match status" value="1"/>
</dbReference>
<dbReference type="CDD" id="cd00093">
    <property type="entry name" value="HTH_XRE"/>
    <property type="match status" value="1"/>
</dbReference>
<dbReference type="EMBL" id="JBHRWW010000006">
    <property type="protein sequence ID" value="MFC3688905.1"/>
    <property type="molecule type" value="Genomic_DNA"/>
</dbReference>
<sequence>MSSDSGDDRSFAAKLNHLFATVRPAHGEEASYREVATAIARQGGPTISPSYIYQLRSGIRANPTLRHVQALAKYFGVEVAYFTDDEIAEQTDAQLAMLAAMRDAGVRSIALRAANLSPEALDLVSDMIDLTIKMEGNRRRGRPRSQLARLPTAMDAAVPPAADIQNSGADAAG</sequence>
<proteinExistence type="predicted"/>
<name>A0ABV7WGR8_9MICO</name>